<dbReference type="Pfam" id="PF03719">
    <property type="entry name" value="Ribosomal_S5_C"/>
    <property type="match status" value="1"/>
</dbReference>
<dbReference type="InterPro" id="IPR005712">
    <property type="entry name" value="Ribosomal_uS5_bac-type"/>
</dbReference>
<comment type="similarity">
    <text evidence="1 9">Belongs to the universal ribosomal protein uS5 family.</text>
</comment>
<dbReference type="PANTHER" id="PTHR48277">
    <property type="entry name" value="MITOCHONDRIAL RIBOSOMAL PROTEIN S5"/>
    <property type="match status" value="1"/>
</dbReference>
<dbReference type="EMBL" id="PETS01000036">
    <property type="protein sequence ID" value="PIV51884.1"/>
    <property type="molecule type" value="Genomic_DNA"/>
</dbReference>
<dbReference type="GO" id="GO:0005737">
    <property type="term" value="C:cytoplasm"/>
    <property type="evidence" value="ECO:0007669"/>
    <property type="project" value="UniProtKB-ARBA"/>
</dbReference>
<evidence type="ECO:0000256" key="8">
    <source>
        <dbReference type="PROSITE-ProRule" id="PRU00268"/>
    </source>
</evidence>
<comment type="caution">
    <text evidence="11">The sequence shown here is derived from an EMBL/GenBank/DDBJ whole genome shotgun (WGS) entry which is preliminary data.</text>
</comment>
<evidence type="ECO:0000313" key="12">
    <source>
        <dbReference type="Proteomes" id="UP000228896"/>
    </source>
</evidence>
<reference evidence="12" key="1">
    <citation type="submission" date="2017-09" db="EMBL/GenBank/DDBJ databases">
        <title>Depth-based differentiation of microbial function through sediment-hosted aquifers and enrichment of novel symbionts in the deep terrestrial subsurface.</title>
        <authorList>
            <person name="Probst A.J."/>
            <person name="Ladd B."/>
            <person name="Jarett J.K."/>
            <person name="Geller-Mcgrath D.E."/>
            <person name="Sieber C.M.K."/>
            <person name="Emerson J.B."/>
            <person name="Anantharaman K."/>
            <person name="Thomas B.C."/>
            <person name="Malmstrom R."/>
            <person name="Stieglmeier M."/>
            <person name="Klingl A."/>
            <person name="Woyke T."/>
            <person name="Ryan C.M."/>
            <person name="Banfield J.F."/>
        </authorList>
    </citation>
    <scope>NUCLEOTIDE SEQUENCE [LARGE SCALE GENOMIC DNA]</scope>
</reference>
<feature type="domain" description="S5 DRBM" evidence="10">
    <location>
        <begin position="43"/>
        <end position="106"/>
    </location>
</feature>
<name>A0A2M7DQ74_9BACT</name>
<sequence>MTAEEKKDKQTTKPDASVKTVYAGKKEARRYFDKNRDERQEEFEQRIVDIARVTRVMAGGKRMRFRTCIALGNKKDKVGIGLAKGADVTMAITKAVNKAKKNMINVVTVNNTIPHEIYHKLGASKILLKPAKKGRGVIAGGAVRIILELAGIKNVTSKILGTNNKVSNVKCAIEALERLRKPVKKEASHSKKKD</sequence>
<dbReference type="NCBIfam" id="TIGR01021">
    <property type="entry name" value="rpsE_bact"/>
    <property type="match status" value="1"/>
</dbReference>
<dbReference type="FunFam" id="3.30.230.10:FF:000002">
    <property type="entry name" value="30S ribosomal protein S5"/>
    <property type="match status" value="1"/>
</dbReference>
<gene>
    <name evidence="11" type="ORF">COS18_01760</name>
</gene>
<dbReference type="InterPro" id="IPR020568">
    <property type="entry name" value="Ribosomal_Su5_D2-typ_SF"/>
</dbReference>
<evidence type="ECO:0000256" key="4">
    <source>
        <dbReference type="ARBA" id="ARBA00022980"/>
    </source>
</evidence>
<evidence type="ECO:0000313" key="11">
    <source>
        <dbReference type="EMBL" id="PIV51884.1"/>
    </source>
</evidence>
<dbReference type="GO" id="GO:0006412">
    <property type="term" value="P:translation"/>
    <property type="evidence" value="ECO:0007669"/>
    <property type="project" value="InterPro"/>
</dbReference>
<evidence type="ECO:0000256" key="1">
    <source>
        <dbReference type="ARBA" id="ARBA00008945"/>
    </source>
</evidence>
<proteinExistence type="inferred from homology"/>
<evidence type="ECO:0000259" key="10">
    <source>
        <dbReference type="PROSITE" id="PS50881"/>
    </source>
</evidence>
<evidence type="ECO:0000256" key="2">
    <source>
        <dbReference type="ARBA" id="ARBA00022730"/>
    </source>
</evidence>
<dbReference type="AlphaFoldDB" id="A0A2M7DQ74"/>
<dbReference type="PROSITE" id="PS50881">
    <property type="entry name" value="S5_DSRBD"/>
    <property type="match status" value="1"/>
</dbReference>
<keyword evidence="3" id="KW-0694">RNA-binding</keyword>
<dbReference type="Gene3D" id="3.30.230.10">
    <property type="match status" value="1"/>
</dbReference>
<evidence type="ECO:0000256" key="9">
    <source>
        <dbReference type="RuleBase" id="RU003823"/>
    </source>
</evidence>
<organism evidence="11 12">
    <name type="scientific">Candidatus Falkowbacteria bacterium CG02_land_8_20_14_3_00_36_14</name>
    <dbReference type="NCBI Taxonomy" id="1974560"/>
    <lineage>
        <taxon>Bacteria</taxon>
        <taxon>Candidatus Falkowiibacteriota</taxon>
    </lineage>
</organism>
<evidence type="ECO:0000256" key="6">
    <source>
        <dbReference type="ARBA" id="ARBA00035255"/>
    </source>
</evidence>
<dbReference type="Proteomes" id="UP000228896">
    <property type="component" value="Unassembled WGS sequence"/>
</dbReference>
<evidence type="ECO:0000256" key="5">
    <source>
        <dbReference type="ARBA" id="ARBA00023274"/>
    </source>
</evidence>
<keyword evidence="5 8" id="KW-0687">Ribonucleoprotein</keyword>
<dbReference type="PANTHER" id="PTHR48277:SF1">
    <property type="entry name" value="MITOCHONDRIAL RIBOSOMAL PROTEIN S5"/>
    <property type="match status" value="1"/>
</dbReference>
<dbReference type="Pfam" id="PF00333">
    <property type="entry name" value="Ribosomal_S5"/>
    <property type="match status" value="1"/>
</dbReference>
<keyword evidence="2" id="KW-0699">rRNA-binding</keyword>
<dbReference type="SUPFAM" id="SSF54211">
    <property type="entry name" value="Ribosomal protein S5 domain 2-like"/>
    <property type="match status" value="1"/>
</dbReference>
<protein>
    <recommendedName>
        <fullName evidence="6">Small ribosomal subunit protein uS5</fullName>
    </recommendedName>
    <alternativeName>
        <fullName evidence="7">30S ribosomal protein S5</fullName>
    </alternativeName>
</protein>
<dbReference type="InterPro" id="IPR000851">
    <property type="entry name" value="Ribosomal_uS5"/>
</dbReference>
<dbReference type="InterPro" id="IPR014721">
    <property type="entry name" value="Ribsml_uS5_D2-typ_fold_subgr"/>
</dbReference>
<accession>A0A2M7DQ74</accession>
<dbReference type="GO" id="GO:0019843">
    <property type="term" value="F:rRNA binding"/>
    <property type="evidence" value="ECO:0007669"/>
    <property type="project" value="UniProtKB-KW"/>
</dbReference>
<dbReference type="InterPro" id="IPR005324">
    <property type="entry name" value="Ribosomal_uS5_C"/>
</dbReference>
<keyword evidence="4 8" id="KW-0689">Ribosomal protein</keyword>
<dbReference type="InterPro" id="IPR013810">
    <property type="entry name" value="Ribosomal_uS5_N"/>
</dbReference>
<dbReference type="Gene3D" id="3.30.160.20">
    <property type="match status" value="1"/>
</dbReference>
<dbReference type="GO" id="GO:0003735">
    <property type="term" value="F:structural constituent of ribosome"/>
    <property type="evidence" value="ECO:0007669"/>
    <property type="project" value="UniProtKB-UniRule"/>
</dbReference>
<evidence type="ECO:0000256" key="7">
    <source>
        <dbReference type="ARBA" id="ARBA00035519"/>
    </source>
</evidence>
<dbReference type="SUPFAM" id="SSF54768">
    <property type="entry name" value="dsRNA-binding domain-like"/>
    <property type="match status" value="1"/>
</dbReference>
<dbReference type="GO" id="GO:0015935">
    <property type="term" value="C:small ribosomal subunit"/>
    <property type="evidence" value="ECO:0007669"/>
    <property type="project" value="InterPro"/>
</dbReference>
<evidence type="ECO:0000256" key="3">
    <source>
        <dbReference type="ARBA" id="ARBA00022884"/>
    </source>
</evidence>